<organism evidence="1 2">
    <name type="scientific">Camellia lanceoleosa</name>
    <dbReference type="NCBI Taxonomy" id="1840588"/>
    <lineage>
        <taxon>Eukaryota</taxon>
        <taxon>Viridiplantae</taxon>
        <taxon>Streptophyta</taxon>
        <taxon>Embryophyta</taxon>
        <taxon>Tracheophyta</taxon>
        <taxon>Spermatophyta</taxon>
        <taxon>Magnoliopsida</taxon>
        <taxon>eudicotyledons</taxon>
        <taxon>Gunneridae</taxon>
        <taxon>Pentapetalae</taxon>
        <taxon>asterids</taxon>
        <taxon>Ericales</taxon>
        <taxon>Theaceae</taxon>
        <taxon>Camellia</taxon>
    </lineage>
</organism>
<proteinExistence type="predicted"/>
<gene>
    <name evidence="1" type="ORF">LOK49_LG14G00005</name>
</gene>
<dbReference type="Proteomes" id="UP001060215">
    <property type="component" value="Chromosome 15"/>
</dbReference>
<evidence type="ECO:0000313" key="1">
    <source>
        <dbReference type="EMBL" id="KAI7985278.1"/>
    </source>
</evidence>
<sequence length="428" mass="47431">MGCLVSTPKDSGGNRRRPANIGEVSVFVPGLRIPTPVDFSQSLGDQLPKTLVERLSALRTRIVVMAGQEAPTITRTRRKTATQHGGSTLADLQQALQDYLPVLLGLVKDGSLLQHMVQFVWINQEDDAEETAMSNAWYEVLSVLHLMAVLSLSQANLLLLPRTSADGYQPKVSEESRRASIDILLKAAGYLDCAVKQVLPLLPAELRRDLPVDLAEGVLRALCLQALGQVVDIQLGLAIDSTKATLAVKRRIACEMVKYWQQAQDNIMNLPLSNGWGEKHRLFVKWKYIEAKAAAYYYHGLILDEGNTEKSHGMAVAALQAADEYLKESKKASEAFNTVPPLSRNPPLWGTMKYLSEKIPKDTSSKVRINRDLYSYEKIMETAPTLPDFALALKPDDYQLPPVHVSWNDENINSKGQNSSNTLKGDRT</sequence>
<dbReference type="EMBL" id="CM045772">
    <property type="protein sequence ID" value="KAI7985278.1"/>
    <property type="molecule type" value="Genomic_DNA"/>
</dbReference>
<keyword evidence="2" id="KW-1185">Reference proteome</keyword>
<accession>A0ACC0F9S9</accession>
<name>A0ACC0F9S9_9ERIC</name>
<evidence type="ECO:0000313" key="2">
    <source>
        <dbReference type="Proteomes" id="UP001060215"/>
    </source>
</evidence>
<protein>
    <submittedName>
        <fullName evidence="1">Uncharacterized protein</fullName>
    </submittedName>
</protein>
<reference evidence="1 2" key="1">
    <citation type="journal article" date="2022" name="Plant J.">
        <title>Chromosome-level genome of Camellia lanceoleosa provides a valuable resource for understanding genome evolution and self-incompatibility.</title>
        <authorList>
            <person name="Gong W."/>
            <person name="Xiao S."/>
            <person name="Wang L."/>
            <person name="Liao Z."/>
            <person name="Chang Y."/>
            <person name="Mo W."/>
            <person name="Hu G."/>
            <person name="Li W."/>
            <person name="Zhao G."/>
            <person name="Zhu H."/>
            <person name="Hu X."/>
            <person name="Ji K."/>
            <person name="Xiang X."/>
            <person name="Song Q."/>
            <person name="Yuan D."/>
            <person name="Jin S."/>
            <person name="Zhang L."/>
        </authorList>
    </citation>
    <scope>NUCLEOTIDE SEQUENCE [LARGE SCALE GENOMIC DNA]</scope>
    <source>
        <strain evidence="1">SQ_2022a</strain>
    </source>
</reference>
<comment type="caution">
    <text evidence="1">The sequence shown here is derived from an EMBL/GenBank/DDBJ whole genome shotgun (WGS) entry which is preliminary data.</text>
</comment>